<evidence type="ECO:0000313" key="4">
    <source>
        <dbReference type="Proteomes" id="UP000063308"/>
    </source>
</evidence>
<feature type="domain" description="UspA" evidence="2">
    <location>
        <begin position="5"/>
        <end position="144"/>
    </location>
</feature>
<gene>
    <name evidence="3" type="ORF">NK6_653</name>
</gene>
<organism evidence="3 4">
    <name type="scientific">Bradyrhizobium diazoefficiens</name>
    <dbReference type="NCBI Taxonomy" id="1355477"/>
    <lineage>
        <taxon>Bacteria</taxon>
        <taxon>Pseudomonadati</taxon>
        <taxon>Pseudomonadota</taxon>
        <taxon>Alphaproteobacteria</taxon>
        <taxon>Hyphomicrobiales</taxon>
        <taxon>Nitrobacteraceae</taxon>
        <taxon>Bradyrhizobium</taxon>
    </lineage>
</organism>
<proteinExistence type="inferred from homology"/>
<dbReference type="Proteomes" id="UP000063308">
    <property type="component" value="Chromosome"/>
</dbReference>
<dbReference type="EMBL" id="AP014685">
    <property type="protein sequence ID" value="BAR53838.1"/>
    <property type="molecule type" value="Genomic_DNA"/>
</dbReference>
<sequence>MEAQMFKSILVPIDLADTDLAKPAIATAATLSQTWSGTVRLLNVLPMTPVMLAEYVPADFDEQQRQTSEEALAIVARESGIEASHISSVVRQGGIYHEILEEAVHMKADLIVMTSHRPAMRTYFLGSNAGHVVRYAKCSVLVVRH</sequence>
<dbReference type="Pfam" id="PF00582">
    <property type="entry name" value="Usp"/>
    <property type="match status" value="1"/>
</dbReference>
<evidence type="ECO:0000256" key="1">
    <source>
        <dbReference type="ARBA" id="ARBA00008791"/>
    </source>
</evidence>
<comment type="similarity">
    <text evidence="1">Belongs to the universal stress protein A family.</text>
</comment>
<evidence type="ECO:0000313" key="3">
    <source>
        <dbReference type="EMBL" id="BAR53838.1"/>
    </source>
</evidence>
<reference evidence="3 4" key="1">
    <citation type="submission" date="2014-11" db="EMBL/GenBank/DDBJ databases">
        <title>Symbiosis island explosion on the genome of extra-slow-growing strains of soybean bradyrhizobia with massive insertion sequences.</title>
        <authorList>
            <person name="Iida T."/>
            <person name="Minamisawa K."/>
        </authorList>
    </citation>
    <scope>NUCLEOTIDE SEQUENCE [LARGE SCALE GENOMIC DNA]</scope>
    <source>
        <strain evidence="3 4">NK6</strain>
    </source>
</reference>
<dbReference type="InterPro" id="IPR014729">
    <property type="entry name" value="Rossmann-like_a/b/a_fold"/>
</dbReference>
<dbReference type="PANTHER" id="PTHR46268">
    <property type="entry name" value="STRESS RESPONSE PROTEIN NHAX"/>
    <property type="match status" value="1"/>
</dbReference>
<name>A0A0E4BKI1_9BRAD</name>
<dbReference type="AlphaFoldDB" id="A0A0E4BKI1"/>
<evidence type="ECO:0000259" key="2">
    <source>
        <dbReference type="Pfam" id="PF00582"/>
    </source>
</evidence>
<accession>A0A0E4BKI1</accession>
<dbReference type="PANTHER" id="PTHR46268:SF6">
    <property type="entry name" value="UNIVERSAL STRESS PROTEIN UP12"/>
    <property type="match status" value="1"/>
</dbReference>
<dbReference type="PRINTS" id="PR01438">
    <property type="entry name" value="UNVRSLSTRESS"/>
</dbReference>
<protein>
    <recommendedName>
        <fullName evidence="2">UspA domain-containing protein</fullName>
    </recommendedName>
</protein>
<dbReference type="CDD" id="cd00293">
    <property type="entry name" value="USP-like"/>
    <property type="match status" value="1"/>
</dbReference>
<dbReference type="SUPFAM" id="SSF52402">
    <property type="entry name" value="Adenine nucleotide alpha hydrolases-like"/>
    <property type="match status" value="1"/>
</dbReference>
<dbReference type="InterPro" id="IPR006015">
    <property type="entry name" value="Universal_stress_UspA"/>
</dbReference>
<dbReference type="InterPro" id="IPR006016">
    <property type="entry name" value="UspA"/>
</dbReference>
<dbReference type="Gene3D" id="3.40.50.620">
    <property type="entry name" value="HUPs"/>
    <property type="match status" value="1"/>
</dbReference>